<feature type="region of interest" description="Disordered" evidence="1">
    <location>
        <begin position="1"/>
        <end position="38"/>
    </location>
</feature>
<organism evidence="3 4">
    <name type="scientific">Streptomyces drozdowiczii</name>
    <dbReference type="NCBI Taxonomy" id="202862"/>
    <lineage>
        <taxon>Bacteria</taxon>
        <taxon>Bacillati</taxon>
        <taxon>Actinomycetota</taxon>
        <taxon>Actinomycetes</taxon>
        <taxon>Kitasatosporales</taxon>
        <taxon>Streptomycetaceae</taxon>
        <taxon>Streptomyces</taxon>
    </lineage>
</organism>
<name>A0ABY6PYQ5_9ACTN</name>
<feature type="transmembrane region" description="Helical" evidence="2">
    <location>
        <begin position="41"/>
        <end position="64"/>
    </location>
</feature>
<dbReference type="Proteomes" id="UP001164963">
    <property type="component" value="Chromosome"/>
</dbReference>
<evidence type="ECO:0000313" key="3">
    <source>
        <dbReference type="EMBL" id="UZK57092.1"/>
    </source>
</evidence>
<proteinExistence type="predicted"/>
<keyword evidence="2" id="KW-0812">Transmembrane</keyword>
<reference evidence="3" key="1">
    <citation type="journal article" date="2022" name="Front. Microbiol.">
        <title>Mirubactin C rescues the lethal effect of cell wall biosynthesis mutations in Bacillus subtilis.</title>
        <authorList>
            <person name="Kepplinger B."/>
            <person name="Wen X."/>
            <person name="Tyler A.R."/>
            <person name="Kim B.Y."/>
            <person name="Brown J."/>
            <person name="Banks P."/>
            <person name="Dashti Y."/>
            <person name="Mackenzie E.S."/>
            <person name="Wills C."/>
            <person name="Kawai Y."/>
            <person name="Waldron K.J."/>
            <person name="Allenby N.E.E."/>
            <person name="Wu L.J."/>
            <person name="Hall M.J."/>
            <person name="Errington J."/>
        </authorList>
    </citation>
    <scope>NUCLEOTIDE SEQUENCE</scope>
    <source>
        <strain evidence="3">MDA8-470</strain>
    </source>
</reference>
<sequence length="286" mass="29786">MSTEARRSPVPPRPTAPPPYEPAPSPADRPPPEPPARPRRAVAAAVCAVLGLGLIAGAAAGHWLTGGPDDDPAARSAYTVSREAWHSIPVDTLFPRTLKGDGTGPGGADRVWTRLAVAPDSGCADAFDPLLAKTLRTVGCAHVLRATYTDATASSVTTVGLAFTEADTDAMRALGARFADRHLDRRTDLLPRTYPVKDSPAASFGARQRASWSVRVLTGIPVVAFAVTGFADGRVSTPPQPADRAMATGATTPAAQAGLGHEAKGLSDGVERALRTHVADLMEQPR</sequence>
<protein>
    <submittedName>
        <fullName evidence="3">Uncharacterized protein</fullName>
    </submittedName>
</protein>
<dbReference type="EMBL" id="CP098740">
    <property type="protein sequence ID" value="UZK57092.1"/>
    <property type="molecule type" value="Genomic_DNA"/>
</dbReference>
<gene>
    <name evidence="3" type="ORF">NEH16_26080</name>
</gene>
<dbReference type="RefSeq" id="WP_265545262.1">
    <property type="nucleotide sequence ID" value="NZ_CP098740.1"/>
</dbReference>
<accession>A0ABY6PYQ5</accession>
<evidence type="ECO:0000313" key="4">
    <source>
        <dbReference type="Proteomes" id="UP001164963"/>
    </source>
</evidence>
<evidence type="ECO:0000256" key="1">
    <source>
        <dbReference type="SAM" id="MobiDB-lite"/>
    </source>
</evidence>
<keyword evidence="4" id="KW-1185">Reference proteome</keyword>
<evidence type="ECO:0000256" key="2">
    <source>
        <dbReference type="SAM" id="Phobius"/>
    </source>
</evidence>
<feature type="compositionally biased region" description="Pro residues" evidence="1">
    <location>
        <begin position="9"/>
        <end position="35"/>
    </location>
</feature>
<keyword evidence="2" id="KW-0472">Membrane</keyword>
<keyword evidence="2" id="KW-1133">Transmembrane helix</keyword>